<keyword evidence="6 12" id="KW-0812">Transmembrane</keyword>
<dbReference type="PANTHER" id="PTHR30485:SF1">
    <property type="entry name" value="CYTOCHROME YDHU-RELATED"/>
    <property type="match status" value="1"/>
</dbReference>
<dbReference type="Proteomes" id="UP001055153">
    <property type="component" value="Unassembled WGS sequence"/>
</dbReference>
<dbReference type="RefSeq" id="WP_238234790.1">
    <property type="nucleotide sequence ID" value="NZ_BPQQ01000019.1"/>
</dbReference>
<dbReference type="InterPro" id="IPR051542">
    <property type="entry name" value="Hydrogenase_cytochrome"/>
</dbReference>
<keyword evidence="4" id="KW-1003">Cell membrane</keyword>
<keyword evidence="9 12" id="KW-1133">Transmembrane helix</keyword>
<dbReference type="PRINTS" id="PR00161">
    <property type="entry name" value="NIHGNASECYTB"/>
</dbReference>
<dbReference type="InterPro" id="IPR000516">
    <property type="entry name" value="Ni-dep_Hydgase_cyt-B"/>
</dbReference>
<feature type="transmembrane region" description="Helical" evidence="12">
    <location>
        <begin position="175"/>
        <end position="198"/>
    </location>
</feature>
<keyword evidence="8" id="KW-0249">Electron transport</keyword>
<dbReference type="InterPro" id="IPR011577">
    <property type="entry name" value="Cyt_b561_bac/Ni-Hgenase"/>
</dbReference>
<feature type="transmembrane region" description="Helical" evidence="12">
    <location>
        <begin position="71"/>
        <end position="94"/>
    </location>
</feature>
<accession>A0ABQ4SBS6</accession>
<keyword evidence="3" id="KW-0813">Transport</keyword>
<dbReference type="EMBL" id="BPQQ01000019">
    <property type="protein sequence ID" value="GJD99904.1"/>
    <property type="molecule type" value="Genomic_DNA"/>
</dbReference>
<feature type="domain" description="Cytochrome b561 bacterial/Ni-hydrogenase" evidence="13">
    <location>
        <begin position="9"/>
        <end position="208"/>
    </location>
</feature>
<gene>
    <name evidence="14" type="primary">yedZ1</name>
    <name evidence="14" type="ORF">GMJLKIPL_1822</name>
</gene>
<feature type="transmembrane region" description="Helical" evidence="12">
    <location>
        <begin position="135"/>
        <end position="155"/>
    </location>
</feature>
<evidence type="ECO:0000259" key="13">
    <source>
        <dbReference type="Pfam" id="PF01292"/>
    </source>
</evidence>
<evidence type="ECO:0000313" key="14">
    <source>
        <dbReference type="EMBL" id="GJD99904.1"/>
    </source>
</evidence>
<comment type="similarity">
    <text evidence="2">Belongs to the HupC/HyaC/HydC family.</text>
</comment>
<reference evidence="14" key="1">
    <citation type="journal article" date="2021" name="Front. Microbiol.">
        <title>Comprehensive Comparative Genomics and Phenotyping of Methylobacterium Species.</title>
        <authorList>
            <person name="Alessa O."/>
            <person name="Ogura Y."/>
            <person name="Fujitani Y."/>
            <person name="Takami H."/>
            <person name="Hayashi T."/>
            <person name="Sahin N."/>
            <person name="Tani A."/>
        </authorList>
    </citation>
    <scope>NUCLEOTIDE SEQUENCE</scope>
    <source>
        <strain evidence="14">DSM 17168</strain>
    </source>
</reference>
<dbReference type="PANTHER" id="PTHR30485">
    <property type="entry name" value="NI/FE-HYDROGENASE 1 B-TYPE CYTOCHROME SUBUNIT"/>
    <property type="match status" value="1"/>
</dbReference>
<evidence type="ECO:0000256" key="10">
    <source>
        <dbReference type="ARBA" id="ARBA00023004"/>
    </source>
</evidence>
<evidence type="ECO:0000256" key="7">
    <source>
        <dbReference type="ARBA" id="ARBA00022723"/>
    </source>
</evidence>
<evidence type="ECO:0000256" key="8">
    <source>
        <dbReference type="ARBA" id="ARBA00022982"/>
    </source>
</evidence>
<evidence type="ECO:0000256" key="6">
    <source>
        <dbReference type="ARBA" id="ARBA00022692"/>
    </source>
</evidence>
<evidence type="ECO:0000256" key="12">
    <source>
        <dbReference type="SAM" id="Phobius"/>
    </source>
</evidence>
<organism evidence="14 15">
    <name type="scientific">Methylobacterium isbiliense</name>
    <dbReference type="NCBI Taxonomy" id="315478"/>
    <lineage>
        <taxon>Bacteria</taxon>
        <taxon>Pseudomonadati</taxon>
        <taxon>Pseudomonadota</taxon>
        <taxon>Alphaproteobacteria</taxon>
        <taxon>Hyphomicrobiales</taxon>
        <taxon>Methylobacteriaceae</taxon>
        <taxon>Methylobacterium</taxon>
    </lineage>
</organism>
<evidence type="ECO:0000256" key="3">
    <source>
        <dbReference type="ARBA" id="ARBA00022448"/>
    </source>
</evidence>
<evidence type="ECO:0000256" key="2">
    <source>
        <dbReference type="ARBA" id="ARBA00008622"/>
    </source>
</evidence>
<feature type="transmembrane region" description="Helical" evidence="12">
    <location>
        <begin position="12"/>
        <end position="35"/>
    </location>
</feature>
<reference evidence="14" key="2">
    <citation type="submission" date="2021-08" db="EMBL/GenBank/DDBJ databases">
        <authorList>
            <person name="Tani A."/>
            <person name="Ola A."/>
            <person name="Ogura Y."/>
            <person name="Katsura K."/>
            <person name="Hayashi T."/>
        </authorList>
    </citation>
    <scope>NUCLEOTIDE SEQUENCE</scope>
    <source>
        <strain evidence="14">DSM 17168</strain>
    </source>
</reference>
<evidence type="ECO:0000256" key="4">
    <source>
        <dbReference type="ARBA" id="ARBA00022475"/>
    </source>
</evidence>
<comment type="subcellular location">
    <subcellularLocation>
        <location evidence="1">Cell membrane</location>
        <topology evidence="1">Multi-pass membrane protein</topology>
    </subcellularLocation>
</comment>
<protein>
    <recommendedName>
        <fullName evidence="13">Cytochrome b561 bacterial/Ni-hydrogenase domain-containing protein</fullName>
    </recommendedName>
</protein>
<keyword evidence="7" id="KW-0479">Metal-binding</keyword>
<dbReference type="Pfam" id="PF01292">
    <property type="entry name" value="Ni_hydr_CYTB"/>
    <property type="match status" value="1"/>
</dbReference>
<dbReference type="InterPro" id="IPR016174">
    <property type="entry name" value="Di-haem_cyt_TM"/>
</dbReference>
<keyword evidence="15" id="KW-1185">Reference proteome</keyword>
<evidence type="ECO:0000256" key="1">
    <source>
        <dbReference type="ARBA" id="ARBA00004651"/>
    </source>
</evidence>
<keyword evidence="5" id="KW-0349">Heme</keyword>
<dbReference type="SUPFAM" id="SSF81342">
    <property type="entry name" value="Transmembrane di-heme cytochromes"/>
    <property type="match status" value="1"/>
</dbReference>
<evidence type="ECO:0000313" key="15">
    <source>
        <dbReference type="Proteomes" id="UP001055153"/>
    </source>
</evidence>
<evidence type="ECO:0000256" key="5">
    <source>
        <dbReference type="ARBA" id="ARBA00022617"/>
    </source>
</evidence>
<comment type="caution">
    <text evidence="14">The sequence shown here is derived from an EMBL/GenBank/DDBJ whole genome shotgun (WGS) entry which is preliminary data.</text>
</comment>
<dbReference type="Gene3D" id="1.20.950.20">
    <property type="entry name" value="Transmembrane di-heme cytochromes, Chain C"/>
    <property type="match status" value="1"/>
</dbReference>
<evidence type="ECO:0000256" key="9">
    <source>
        <dbReference type="ARBA" id="ARBA00022989"/>
    </source>
</evidence>
<proteinExistence type="inferred from homology"/>
<sequence length="221" mass="24196">MSQKGVQTHAWPLRLAHWTMAIAVLVMIGSGWRIYNAEPILPFRFPLFATLGGDVEAALARHGDPGVASAIAWHFAGMWLLGAAFGLFLLYGLLSGHFRRDYLPLTPRAFVRDFTDALCFRLEHRLGVYNAVQKAFYWGVLLALVVVILSGIAIWKPVQTYPLETLFGGFQGARTVHFLAMTAIVGFLAVHLALVALVPRTLVSMITGRSGPSPEPEGEAP</sequence>
<name>A0ABQ4SBS6_9HYPH</name>
<keyword evidence="10" id="KW-0408">Iron</keyword>
<keyword evidence="11 12" id="KW-0472">Membrane</keyword>
<evidence type="ECO:0000256" key="11">
    <source>
        <dbReference type="ARBA" id="ARBA00023136"/>
    </source>
</evidence>